<sequence>MLNYIHPLDRDHYIDVVDGLLSGKNFMKNFPIIRPDDEMQWIDTKTFPINNQQGEFYRFAGIAENIT</sequence>
<dbReference type="EMBL" id="JAYGHG010000029">
    <property type="protein sequence ID" value="MEA5582797.1"/>
    <property type="molecule type" value="Genomic_DNA"/>
</dbReference>
<proteinExistence type="predicted"/>
<evidence type="ECO:0000259" key="1">
    <source>
        <dbReference type="PROSITE" id="PS50113"/>
    </source>
</evidence>
<gene>
    <name evidence="2" type="ORF">VB620_15795</name>
</gene>
<dbReference type="InterPro" id="IPR013655">
    <property type="entry name" value="PAS_fold_3"/>
</dbReference>
<dbReference type="RefSeq" id="WP_323197167.1">
    <property type="nucleotide sequence ID" value="NZ_JAYGHG010000029.1"/>
</dbReference>
<dbReference type="Proteomes" id="UP001302120">
    <property type="component" value="Unassembled WGS sequence"/>
</dbReference>
<reference evidence="2 3" key="1">
    <citation type="submission" date="2023-12" db="EMBL/GenBank/DDBJ databases">
        <title>Baltic Sea Cyanobacteria.</title>
        <authorList>
            <person name="Delbaje E."/>
            <person name="Fewer D.P."/>
            <person name="Shishido T.K."/>
        </authorList>
    </citation>
    <scope>NUCLEOTIDE SEQUENCE [LARGE SCALE GENOMIC DNA]</scope>
    <source>
        <strain evidence="2 3">UHCC-0300</strain>
    </source>
</reference>
<keyword evidence="3" id="KW-1185">Reference proteome</keyword>
<evidence type="ECO:0000313" key="3">
    <source>
        <dbReference type="Proteomes" id="UP001302120"/>
    </source>
</evidence>
<dbReference type="Gene3D" id="3.30.450.20">
    <property type="entry name" value="PAS domain"/>
    <property type="match status" value="1"/>
</dbReference>
<dbReference type="SUPFAM" id="SSF55785">
    <property type="entry name" value="PYP-like sensor domain (PAS domain)"/>
    <property type="match status" value="1"/>
</dbReference>
<evidence type="ECO:0000313" key="2">
    <source>
        <dbReference type="EMBL" id="MEA5582797.1"/>
    </source>
</evidence>
<protein>
    <submittedName>
        <fullName evidence="2">PAS domain-containing protein</fullName>
    </submittedName>
</protein>
<feature type="domain" description="PAC" evidence="1">
    <location>
        <begin position="26"/>
        <end position="67"/>
    </location>
</feature>
<dbReference type="InterPro" id="IPR035965">
    <property type="entry name" value="PAS-like_dom_sf"/>
</dbReference>
<dbReference type="Pfam" id="PF08447">
    <property type="entry name" value="PAS_3"/>
    <property type="match status" value="1"/>
</dbReference>
<accession>A0ABU5UH00</accession>
<dbReference type="InterPro" id="IPR000700">
    <property type="entry name" value="PAS-assoc_C"/>
</dbReference>
<organism evidence="2 3">
    <name type="scientific">Nodularia harveyana UHCC-0300</name>
    <dbReference type="NCBI Taxonomy" id="2974287"/>
    <lineage>
        <taxon>Bacteria</taxon>
        <taxon>Bacillati</taxon>
        <taxon>Cyanobacteriota</taxon>
        <taxon>Cyanophyceae</taxon>
        <taxon>Nostocales</taxon>
        <taxon>Nodulariaceae</taxon>
        <taxon>Nodularia</taxon>
    </lineage>
</organism>
<dbReference type="PROSITE" id="PS50113">
    <property type="entry name" value="PAC"/>
    <property type="match status" value="1"/>
</dbReference>
<name>A0ABU5UH00_9CYAN</name>
<comment type="caution">
    <text evidence="2">The sequence shown here is derived from an EMBL/GenBank/DDBJ whole genome shotgun (WGS) entry which is preliminary data.</text>
</comment>